<dbReference type="InterPro" id="IPR036390">
    <property type="entry name" value="WH_DNA-bd_sf"/>
</dbReference>
<dbReference type="SMART" id="SM00345">
    <property type="entry name" value="HTH_GNTR"/>
    <property type="match status" value="1"/>
</dbReference>
<organism evidence="5 6">
    <name type="scientific">Roseococcus pinisoli</name>
    <dbReference type="NCBI Taxonomy" id="2835040"/>
    <lineage>
        <taxon>Bacteria</taxon>
        <taxon>Pseudomonadati</taxon>
        <taxon>Pseudomonadota</taxon>
        <taxon>Alphaproteobacteria</taxon>
        <taxon>Acetobacterales</taxon>
        <taxon>Roseomonadaceae</taxon>
        <taxon>Roseococcus</taxon>
    </lineage>
</organism>
<dbReference type="InterPro" id="IPR011711">
    <property type="entry name" value="GntR_C"/>
</dbReference>
<dbReference type="SUPFAM" id="SSF48008">
    <property type="entry name" value="GntR ligand-binding domain-like"/>
    <property type="match status" value="1"/>
</dbReference>
<name>A0ABS5QJ16_9PROT</name>
<dbReference type="InterPro" id="IPR000524">
    <property type="entry name" value="Tscrpt_reg_HTH_GntR"/>
</dbReference>
<reference evidence="5 6" key="1">
    <citation type="submission" date="2021-05" db="EMBL/GenBank/DDBJ databases">
        <title>Roseococcus sp. XZZS9, whole genome shotgun sequencing project.</title>
        <authorList>
            <person name="Zhao G."/>
            <person name="Shen L."/>
        </authorList>
    </citation>
    <scope>NUCLEOTIDE SEQUENCE [LARGE SCALE GENOMIC DNA]</scope>
    <source>
        <strain evidence="5 6">XZZS9</strain>
    </source>
</reference>
<evidence type="ECO:0000259" key="4">
    <source>
        <dbReference type="PROSITE" id="PS50949"/>
    </source>
</evidence>
<proteinExistence type="predicted"/>
<accession>A0ABS5QJ16</accession>
<dbReference type="RefSeq" id="WP_213672303.1">
    <property type="nucleotide sequence ID" value="NZ_JAHCDA010000005.1"/>
</dbReference>
<dbReference type="SMART" id="SM00895">
    <property type="entry name" value="FCD"/>
    <property type="match status" value="1"/>
</dbReference>
<keyword evidence="3" id="KW-0804">Transcription</keyword>
<sequence>MAVTEGKAETGGALDPIGRQSLSAIAYEKLRKALMTGELHPGLRLNGRALATRLGTSLTPVREALLQLVAEGALEMQAGRSISVPMLSRAAYLELRDLRMTVEGMGAERAAAAITPGGIAKLAQTHEKLAAAKLRKDLASSLKWNEAFHIGLATAAEMPRLLKIVEGLWSQSGPFLNYLFGEQGVTVADPHPHLLVLEALRRRDGAAAAAAIRQDILEGGTNLLAHLEN</sequence>
<feature type="domain" description="HTH gntR-type" evidence="4">
    <location>
        <begin position="20"/>
        <end position="87"/>
    </location>
</feature>
<evidence type="ECO:0000313" key="6">
    <source>
        <dbReference type="Proteomes" id="UP000766336"/>
    </source>
</evidence>
<keyword evidence="6" id="KW-1185">Reference proteome</keyword>
<dbReference type="Gene3D" id="1.20.120.530">
    <property type="entry name" value="GntR ligand-binding domain-like"/>
    <property type="match status" value="1"/>
</dbReference>
<evidence type="ECO:0000256" key="3">
    <source>
        <dbReference type="ARBA" id="ARBA00023163"/>
    </source>
</evidence>
<dbReference type="EMBL" id="JAHCDA010000005">
    <property type="protein sequence ID" value="MBS7813609.1"/>
    <property type="molecule type" value="Genomic_DNA"/>
</dbReference>
<gene>
    <name evidence="5" type="ORF">KHU32_21895</name>
</gene>
<evidence type="ECO:0000256" key="1">
    <source>
        <dbReference type="ARBA" id="ARBA00023015"/>
    </source>
</evidence>
<dbReference type="PROSITE" id="PS50949">
    <property type="entry name" value="HTH_GNTR"/>
    <property type="match status" value="1"/>
</dbReference>
<protein>
    <submittedName>
        <fullName evidence="5">GntR family transcriptional regulator</fullName>
    </submittedName>
</protein>
<dbReference type="Gene3D" id="1.10.10.10">
    <property type="entry name" value="Winged helix-like DNA-binding domain superfamily/Winged helix DNA-binding domain"/>
    <property type="match status" value="1"/>
</dbReference>
<dbReference type="Pfam" id="PF07729">
    <property type="entry name" value="FCD"/>
    <property type="match status" value="1"/>
</dbReference>
<dbReference type="SUPFAM" id="SSF46785">
    <property type="entry name" value="Winged helix' DNA-binding domain"/>
    <property type="match status" value="1"/>
</dbReference>
<keyword evidence="1" id="KW-0805">Transcription regulation</keyword>
<dbReference type="PANTHER" id="PTHR43537">
    <property type="entry name" value="TRANSCRIPTIONAL REGULATOR, GNTR FAMILY"/>
    <property type="match status" value="1"/>
</dbReference>
<comment type="caution">
    <text evidence="5">The sequence shown here is derived from an EMBL/GenBank/DDBJ whole genome shotgun (WGS) entry which is preliminary data.</text>
</comment>
<evidence type="ECO:0000256" key="2">
    <source>
        <dbReference type="ARBA" id="ARBA00023125"/>
    </source>
</evidence>
<evidence type="ECO:0000313" key="5">
    <source>
        <dbReference type="EMBL" id="MBS7813609.1"/>
    </source>
</evidence>
<dbReference type="InterPro" id="IPR036388">
    <property type="entry name" value="WH-like_DNA-bd_sf"/>
</dbReference>
<keyword evidence="2" id="KW-0238">DNA-binding</keyword>
<dbReference type="PANTHER" id="PTHR43537:SF39">
    <property type="entry name" value="HTH-TYPE TRANSCRIPTIONAL REGULATOR MCBR"/>
    <property type="match status" value="1"/>
</dbReference>
<dbReference type="InterPro" id="IPR008920">
    <property type="entry name" value="TF_FadR/GntR_C"/>
</dbReference>
<dbReference type="Proteomes" id="UP000766336">
    <property type="component" value="Unassembled WGS sequence"/>
</dbReference>
<dbReference type="Pfam" id="PF00392">
    <property type="entry name" value="GntR"/>
    <property type="match status" value="1"/>
</dbReference>